<comment type="subcellular location">
    <subcellularLocation>
        <location evidence="1 10">Cell membrane</location>
        <topology evidence="1 10">Multi-pass membrane protein</topology>
    </subcellularLocation>
</comment>
<evidence type="ECO:0000313" key="12">
    <source>
        <dbReference type="EMBL" id="MBO0936022.1"/>
    </source>
</evidence>
<accession>A0A939K0F0</accession>
<keyword evidence="6 10" id="KW-0915">Sodium</keyword>
<evidence type="ECO:0000256" key="10">
    <source>
        <dbReference type="RuleBase" id="RU366002"/>
    </source>
</evidence>
<keyword evidence="2 10" id="KW-0813">Transport</keyword>
<feature type="transmembrane region" description="Helical" evidence="10">
    <location>
        <begin position="297"/>
        <end position="320"/>
    </location>
</feature>
<feature type="transmembrane region" description="Helical" evidence="10">
    <location>
        <begin position="182"/>
        <end position="203"/>
    </location>
</feature>
<dbReference type="GO" id="GO:0051453">
    <property type="term" value="P:regulation of intracellular pH"/>
    <property type="evidence" value="ECO:0007669"/>
    <property type="project" value="TreeGrafter"/>
</dbReference>
<name>A0A939K0F0_9BACT</name>
<dbReference type="PANTHER" id="PTHR10110:SF86">
    <property type="entry name" value="SODIUM_HYDROGEN EXCHANGER 7"/>
    <property type="match status" value="1"/>
</dbReference>
<keyword evidence="4 10" id="KW-0812">Transmembrane</keyword>
<dbReference type="NCBIfam" id="TIGR00831">
    <property type="entry name" value="a_cpa1"/>
    <property type="match status" value="1"/>
</dbReference>
<dbReference type="RefSeq" id="WP_207363570.1">
    <property type="nucleotide sequence ID" value="NZ_JAFMYV010000002.1"/>
</dbReference>
<feature type="transmembrane region" description="Helical" evidence="10">
    <location>
        <begin position="383"/>
        <end position="406"/>
    </location>
</feature>
<keyword evidence="5 10" id="KW-1133">Transmembrane helix</keyword>
<reference evidence="12" key="1">
    <citation type="submission" date="2021-03" db="EMBL/GenBank/DDBJ databases">
        <title>Fibrella sp. HMF5335 genome sequencing and assembly.</title>
        <authorList>
            <person name="Kang H."/>
            <person name="Kim H."/>
            <person name="Bae S."/>
            <person name="Joh K."/>
        </authorList>
    </citation>
    <scope>NUCLEOTIDE SEQUENCE</scope>
    <source>
        <strain evidence="12">HMF5335</strain>
    </source>
</reference>
<keyword evidence="13" id="KW-1185">Reference proteome</keyword>
<gene>
    <name evidence="12" type="ORF">J2I47_05635</name>
</gene>
<evidence type="ECO:0000256" key="8">
    <source>
        <dbReference type="ARBA" id="ARBA00023136"/>
    </source>
</evidence>
<dbReference type="InterPro" id="IPR018422">
    <property type="entry name" value="Cation/H_exchanger_CPA1"/>
</dbReference>
<feature type="transmembrane region" description="Helical" evidence="10">
    <location>
        <begin position="349"/>
        <end position="371"/>
    </location>
</feature>
<dbReference type="Pfam" id="PF00999">
    <property type="entry name" value="Na_H_Exchanger"/>
    <property type="match status" value="1"/>
</dbReference>
<feature type="transmembrane region" description="Helical" evidence="10">
    <location>
        <begin position="155"/>
        <end position="176"/>
    </location>
</feature>
<evidence type="ECO:0000313" key="13">
    <source>
        <dbReference type="Proteomes" id="UP000664034"/>
    </source>
</evidence>
<feature type="transmembrane region" description="Helical" evidence="10">
    <location>
        <begin position="233"/>
        <end position="253"/>
    </location>
</feature>
<keyword evidence="7 10" id="KW-0406">Ion transport</keyword>
<dbReference type="GO" id="GO:0098719">
    <property type="term" value="P:sodium ion import across plasma membrane"/>
    <property type="evidence" value="ECO:0007669"/>
    <property type="project" value="TreeGrafter"/>
</dbReference>
<dbReference type="EMBL" id="JAFMYV010000002">
    <property type="protein sequence ID" value="MBO0936022.1"/>
    <property type="molecule type" value="Genomic_DNA"/>
</dbReference>
<evidence type="ECO:0000256" key="3">
    <source>
        <dbReference type="ARBA" id="ARBA00022475"/>
    </source>
</evidence>
<feature type="transmembrane region" description="Helical" evidence="10">
    <location>
        <begin position="55"/>
        <end position="72"/>
    </location>
</feature>
<proteinExistence type="inferred from homology"/>
<protein>
    <submittedName>
        <fullName evidence="12">Na+/H+ antiporter</fullName>
    </submittedName>
</protein>
<dbReference type="GO" id="GO:0015386">
    <property type="term" value="F:potassium:proton antiporter activity"/>
    <property type="evidence" value="ECO:0007669"/>
    <property type="project" value="TreeGrafter"/>
</dbReference>
<dbReference type="GO" id="GO:0015385">
    <property type="term" value="F:sodium:proton antiporter activity"/>
    <property type="evidence" value="ECO:0007669"/>
    <property type="project" value="InterPro"/>
</dbReference>
<dbReference type="InterPro" id="IPR006153">
    <property type="entry name" value="Cation/H_exchanger_TM"/>
</dbReference>
<evidence type="ECO:0000256" key="5">
    <source>
        <dbReference type="ARBA" id="ARBA00022989"/>
    </source>
</evidence>
<comment type="similarity">
    <text evidence="10">Belongs to the monovalent cation:proton antiporter 1 (CPA1) transporter (TC 2.A.36) family.</text>
</comment>
<evidence type="ECO:0000256" key="2">
    <source>
        <dbReference type="ARBA" id="ARBA00022448"/>
    </source>
</evidence>
<evidence type="ECO:0000256" key="6">
    <source>
        <dbReference type="ARBA" id="ARBA00023053"/>
    </source>
</evidence>
<evidence type="ECO:0000256" key="1">
    <source>
        <dbReference type="ARBA" id="ARBA00004651"/>
    </source>
</evidence>
<feature type="transmembrane region" description="Helical" evidence="10">
    <location>
        <begin position="265"/>
        <end position="285"/>
    </location>
</feature>
<organism evidence="12 13">
    <name type="scientific">Fibrella rubiginis</name>
    <dbReference type="NCBI Taxonomy" id="2817060"/>
    <lineage>
        <taxon>Bacteria</taxon>
        <taxon>Pseudomonadati</taxon>
        <taxon>Bacteroidota</taxon>
        <taxon>Cytophagia</taxon>
        <taxon>Cytophagales</taxon>
        <taxon>Spirosomataceae</taxon>
        <taxon>Fibrella</taxon>
    </lineage>
</organism>
<evidence type="ECO:0000256" key="9">
    <source>
        <dbReference type="ARBA" id="ARBA00023201"/>
    </source>
</evidence>
<keyword evidence="3 10" id="KW-1003">Cell membrane</keyword>
<feature type="domain" description="Cation/H+ exchanger transmembrane" evidence="11">
    <location>
        <begin position="15"/>
        <end position="408"/>
    </location>
</feature>
<comment type="caution">
    <text evidence="12">The sequence shown here is derived from an EMBL/GenBank/DDBJ whole genome shotgun (WGS) entry which is preliminary data.</text>
</comment>
<dbReference type="GO" id="GO:0005886">
    <property type="term" value="C:plasma membrane"/>
    <property type="evidence" value="ECO:0007669"/>
    <property type="project" value="UniProtKB-SubCell"/>
</dbReference>
<evidence type="ECO:0000259" key="11">
    <source>
        <dbReference type="Pfam" id="PF00999"/>
    </source>
</evidence>
<evidence type="ECO:0000256" key="7">
    <source>
        <dbReference type="ARBA" id="ARBA00023065"/>
    </source>
</evidence>
<evidence type="ECO:0000256" key="4">
    <source>
        <dbReference type="ARBA" id="ARBA00022692"/>
    </source>
</evidence>
<feature type="transmembrane region" description="Helical" evidence="10">
    <location>
        <begin position="84"/>
        <end position="107"/>
    </location>
</feature>
<dbReference type="PANTHER" id="PTHR10110">
    <property type="entry name" value="SODIUM/HYDROGEN EXCHANGER"/>
    <property type="match status" value="1"/>
</dbReference>
<keyword evidence="8 10" id="KW-0472">Membrane</keyword>
<dbReference type="AlphaFoldDB" id="A0A939K0F0"/>
<keyword evidence="9 10" id="KW-0739">Sodium transport</keyword>
<dbReference type="Gene3D" id="6.10.140.1330">
    <property type="match status" value="1"/>
</dbReference>
<comment type="caution">
    <text evidence="10">Lacks conserved residue(s) required for the propagation of feature annotation.</text>
</comment>
<sequence>MRESVFMVLALLLMMALLASVAQRIRVPTPIFLVLGGLLVSLIPGVPHLVIDPDLIFLVFLPPLLYEAAWFMSWRELWRWRRIVLVLAFGLVILTATAVAYTAQWLIPGFTLVLGFVLGGIISPPDAVAATSILKDVSVPKSMVSILEGESLINDAASLIVFRFALASVATGTVVWKQIGLSFVAVTGLGAAVGLAVACVFYVIHRWVPLQPRISILLTFLAPYLMYLAAEELHYSGVIAVVSGGLFLSNHSHRLLQHTERVQGAAMWGTVIFIINGLVFVLIGLELPVILEGLDEYSLAAAIGYGLVISAVVIGVRLAFSLISSPFTDLVGRFMPVAVRHVGWRGPIIVGWAGMRGVVSLAAAFSVPITLGNGAPFPHRSLLLFITFIVIMMTLVVQGLSLPLLIRWVRPEELVDRIPDQQQETTINQQLHALALSELNGQYADQLTHNPLLTGLKSRLENGLQVNQLALSEQNKELFTTYQEALVRLHQIKRDELVRLRHQADFDDEVLRKIEAQLDLEEEKNDHSIR</sequence>
<dbReference type="Proteomes" id="UP000664034">
    <property type="component" value="Unassembled WGS sequence"/>
</dbReference>
<comment type="function">
    <text evidence="10">Na(+)/H(+) antiporter that extrudes sodium in exchange for external protons.</text>
</comment>
<keyword evidence="10" id="KW-0050">Antiport</keyword>
<dbReference type="InterPro" id="IPR004705">
    <property type="entry name" value="Cation/H_exchanger_CPA1_bac"/>
</dbReference>